<dbReference type="PANTHER" id="PTHR42905:SF16">
    <property type="entry name" value="CARBOXYPHOSPHONOENOLPYRUVATE PHOSPHONOMUTASE-LIKE PROTEIN (AFU_ORTHOLOGUE AFUA_5G07230)"/>
    <property type="match status" value="1"/>
</dbReference>
<dbReference type="InterPro" id="IPR040442">
    <property type="entry name" value="Pyrv_kinase-like_dom_sf"/>
</dbReference>
<evidence type="ECO:0008006" key="3">
    <source>
        <dbReference type="Google" id="ProtNLM"/>
    </source>
</evidence>
<reference evidence="1 2" key="1">
    <citation type="submission" date="2021-01" db="EMBL/GenBank/DDBJ databases">
        <title>Whole genome shotgun sequence of Actinoplanes couchii NBRC 106145.</title>
        <authorList>
            <person name="Komaki H."/>
            <person name="Tamura T."/>
        </authorList>
    </citation>
    <scope>NUCLEOTIDE SEQUENCE [LARGE SCALE GENOMIC DNA]</scope>
    <source>
        <strain evidence="1 2">NBRC 106145</strain>
    </source>
</reference>
<dbReference type="SUPFAM" id="SSF51621">
    <property type="entry name" value="Phosphoenolpyruvate/pyruvate domain"/>
    <property type="match status" value="1"/>
</dbReference>
<keyword evidence="2" id="KW-1185">Reference proteome</keyword>
<gene>
    <name evidence="1" type="ORF">Aco03nite_058340</name>
</gene>
<dbReference type="PANTHER" id="PTHR42905">
    <property type="entry name" value="PHOSPHOENOLPYRUVATE CARBOXYLASE"/>
    <property type="match status" value="1"/>
</dbReference>
<dbReference type="Proteomes" id="UP000612282">
    <property type="component" value="Unassembled WGS sequence"/>
</dbReference>
<accession>A0ABQ3XG02</accession>
<dbReference type="EMBL" id="BOMG01000073">
    <property type="protein sequence ID" value="GID57430.1"/>
    <property type="molecule type" value="Genomic_DNA"/>
</dbReference>
<organism evidence="1 2">
    <name type="scientific">Actinoplanes couchii</name>
    <dbReference type="NCBI Taxonomy" id="403638"/>
    <lineage>
        <taxon>Bacteria</taxon>
        <taxon>Bacillati</taxon>
        <taxon>Actinomycetota</taxon>
        <taxon>Actinomycetes</taxon>
        <taxon>Micromonosporales</taxon>
        <taxon>Micromonosporaceae</taxon>
        <taxon>Actinoplanes</taxon>
    </lineage>
</organism>
<dbReference type="Pfam" id="PF13714">
    <property type="entry name" value="PEP_mutase"/>
    <property type="match status" value="1"/>
</dbReference>
<protein>
    <recommendedName>
        <fullName evidence="3">Isocitrate lyase/phosphoenolpyruvate mutase family protein</fullName>
    </recommendedName>
</protein>
<proteinExistence type="predicted"/>
<dbReference type="Gene3D" id="3.20.20.60">
    <property type="entry name" value="Phosphoenolpyruvate-binding domains"/>
    <property type="match status" value="1"/>
</dbReference>
<comment type="caution">
    <text evidence="1">The sequence shown here is derived from an EMBL/GenBank/DDBJ whole genome shotgun (WGS) entry which is preliminary data.</text>
</comment>
<dbReference type="InterPro" id="IPR015813">
    <property type="entry name" value="Pyrv/PenolPyrv_kinase-like_dom"/>
</dbReference>
<name>A0ABQ3XG02_9ACTN</name>
<sequence>MTTLVLPNVWDDGSAALAGRAGAGAVATTSGGVAWSLGRPDGEGLSVNDMIAAVRRITATVSVPVSADVEGGYGDVAATVRAVIDAGAAGVNIEDSRNGELLPVSAGSA</sequence>
<evidence type="ECO:0000313" key="2">
    <source>
        <dbReference type="Proteomes" id="UP000612282"/>
    </source>
</evidence>
<dbReference type="RefSeq" id="WP_203800205.1">
    <property type="nucleotide sequence ID" value="NZ_BAAAQE010000034.1"/>
</dbReference>
<evidence type="ECO:0000313" key="1">
    <source>
        <dbReference type="EMBL" id="GID57430.1"/>
    </source>
</evidence>